<feature type="chain" id="PRO_5006623700" evidence="1">
    <location>
        <begin position="23"/>
        <end position="359"/>
    </location>
</feature>
<sequence>MNMKLVVAMTLIALLVPAFALAQLDCIVPTREEGFDPKQPGATELQRTARAVAAIVQKNTVFMQGNKPVRVRTTIDYGGWDRQSASVITTAYNQKAWRTGGCKISKFADRGGGLSDGTIGIYINEPEAMFGGQLGDGELKASGMPTPLGATGGFPMYAGGGNKDNPRLLMSRAGYEPWVPVTIAEMLEWRERDLKKKEQEYQASVQGNGNELNEAKIEQMYHDMKKINAAEAEKMRTQMLVSLEKMQKEGARQSAQAAQWMTQQRSAFDAYRASFTAPQLIAPGTISNLMTPDKVIRVDDPKGKPLAKIDPAYAQRDPRRIHLIMVGLSPQRKTDPNYAWFNTSLETLDYAALGKLLSE</sequence>
<dbReference type="Proteomes" id="UP000199032">
    <property type="component" value="Unassembled WGS sequence"/>
</dbReference>
<dbReference type="STRING" id="1742972.COMA1_10102"/>
<gene>
    <name evidence="2" type="ORF">COMA1_10102</name>
</gene>
<keyword evidence="1" id="KW-0732">Signal</keyword>
<dbReference type="AlphaFoldDB" id="A0A0S4L3X1"/>
<name>A0A0S4L3X1_9BACT</name>
<reference evidence="2 3" key="1">
    <citation type="submission" date="2015-10" db="EMBL/GenBank/DDBJ databases">
        <authorList>
            <person name="Gilbert D.G."/>
        </authorList>
    </citation>
    <scope>NUCLEOTIDE SEQUENCE [LARGE SCALE GENOMIC DNA]</scope>
    <source>
        <strain evidence="2">COMA1</strain>
    </source>
</reference>
<accession>A0A0S4L3X1</accession>
<dbReference type="OrthoDB" id="8884972at2"/>
<evidence type="ECO:0000313" key="2">
    <source>
        <dbReference type="EMBL" id="CUS31421.1"/>
    </source>
</evidence>
<evidence type="ECO:0000313" key="3">
    <source>
        <dbReference type="Proteomes" id="UP000199032"/>
    </source>
</evidence>
<organism evidence="2 3">
    <name type="scientific">Candidatus Nitrospira nitrosa</name>
    <dbReference type="NCBI Taxonomy" id="1742972"/>
    <lineage>
        <taxon>Bacteria</taxon>
        <taxon>Pseudomonadati</taxon>
        <taxon>Nitrospirota</taxon>
        <taxon>Nitrospiria</taxon>
        <taxon>Nitrospirales</taxon>
        <taxon>Nitrospiraceae</taxon>
        <taxon>Nitrospira</taxon>
    </lineage>
</organism>
<proteinExistence type="predicted"/>
<evidence type="ECO:0000256" key="1">
    <source>
        <dbReference type="SAM" id="SignalP"/>
    </source>
</evidence>
<feature type="signal peptide" evidence="1">
    <location>
        <begin position="1"/>
        <end position="22"/>
    </location>
</feature>
<keyword evidence="3" id="KW-1185">Reference proteome</keyword>
<dbReference type="EMBL" id="CZQA01000001">
    <property type="protein sequence ID" value="CUS31421.1"/>
    <property type="molecule type" value="Genomic_DNA"/>
</dbReference>
<protein>
    <submittedName>
        <fullName evidence="2">Uncharacterized protein</fullName>
    </submittedName>
</protein>
<dbReference type="RefSeq" id="WP_090742219.1">
    <property type="nucleotide sequence ID" value="NZ_CZQA01000001.1"/>
</dbReference>